<evidence type="ECO:0008006" key="3">
    <source>
        <dbReference type="Google" id="ProtNLM"/>
    </source>
</evidence>
<name>A0ABU4BLI7_RHOGO</name>
<evidence type="ECO:0000313" key="1">
    <source>
        <dbReference type="EMBL" id="MDV6265082.1"/>
    </source>
</evidence>
<dbReference type="RefSeq" id="WP_317540347.1">
    <property type="nucleotide sequence ID" value="NZ_JAWLKB010000001.1"/>
</dbReference>
<reference evidence="1 2" key="1">
    <citation type="submission" date="2023-10" db="EMBL/GenBank/DDBJ databases">
        <title>Development of a sustainable strategy for remediation of hydrocarbon-contaminated territories based on the waste exchange concept.</title>
        <authorList>
            <person name="Krivoruchko A."/>
        </authorList>
    </citation>
    <scope>NUCLEOTIDE SEQUENCE [LARGE SCALE GENOMIC DNA]</scope>
    <source>
        <strain evidence="1 2">IEGM 1203</strain>
    </source>
</reference>
<proteinExistence type="predicted"/>
<organism evidence="1 2">
    <name type="scientific">Rhodococcus globerulus</name>
    <dbReference type="NCBI Taxonomy" id="33008"/>
    <lineage>
        <taxon>Bacteria</taxon>
        <taxon>Bacillati</taxon>
        <taxon>Actinomycetota</taxon>
        <taxon>Actinomycetes</taxon>
        <taxon>Mycobacteriales</taxon>
        <taxon>Nocardiaceae</taxon>
        <taxon>Rhodococcus</taxon>
    </lineage>
</organism>
<evidence type="ECO:0000313" key="2">
    <source>
        <dbReference type="Proteomes" id="UP001185927"/>
    </source>
</evidence>
<accession>A0ABU4BLI7</accession>
<sequence length="354" mass="39270">MVDASRVRTLTERALDNFDNPGTSVAALVRQAQRIAVLRHDYGAQIRFVYELTDLQGNDKRDIPAITKARNGLAALIGAQEAEREEIRQFMRYQRNREITSKTVLVQSIDQIELHLMQIQRVYDDSVVPSNLTPIDTYFFAKDMDAAQAKLLPQLQQGRDILAKVRQSIHEYLIETESELDAGKTESSFFDQVQMRINDALNKYAPVAAQRFIASQERVSTGGSEDISHALTSCRRMMESLADSLYPANNEVIKGGDGIERSMSEGAYKNRILQFVAESVGKHKDGKVLKATIAEISSKLDALLSLANKGVHDDATLAEAHTCVIQTYLLAGSLLAIADGTSYLMQDEDNTASV</sequence>
<dbReference type="EMBL" id="JAWLKB010000001">
    <property type="protein sequence ID" value="MDV6265082.1"/>
    <property type="molecule type" value="Genomic_DNA"/>
</dbReference>
<comment type="caution">
    <text evidence="1">The sequence shown here is derived from an EMBL/GenBank/DDBJ whole genome shotgun (WGS) entry which is preliminary data.</text>
</comment>
<protein>
    <recommendedName>
        <fullName evidence="3">AbiTii domain-containing protein</fullName>
    </recommendedName>
</protein>
<keyword evidence="2" id="KW-1185">Reference proteome</keyword>
<gene>
    <name evidence="1" type="ORF">R3Q16_00585</name>
</gene>
<dbReference type="Proteomes" id="UP001185927">
    <property type="component" value="Unassembled WGS sequence"/>
</dbReference>